<evidence type="ECO:0000313" key="5">
    <source>
        <dbReference type="Proteomes" id="UP000324831"/>
    </source>
</evidence>
<sequence length="245" mass="28100">MGCPNIRNQCSSVGSDESGHGGLFGGFAVAAFCLNKQNIKVLQKHEWCKEIKDSKELDPEKIRNISSQIKEHFEEGKDFVIANVDVKSCNELTEKHGGDIHKALAEIHSLLHYKLENIFTFHILPNFFKKNRQNKYFNQNEAPGQFKIDYFCQVAGENQFWSIALASILASDSYLNQLREISKALNIEISNEVSHKKKIKAREEILEKLSLMGKSREYISTTFCKANEWKKHESNLKNHKKQKAI</sequence>
<dbReference type="SUPFAM" id="SSF53098">
    <property type="entry name" value="Ribonuclease H-like"/>
    <property type="match status" value="1"/>
</dbReference>
<protein>
    <recommendedName>
        <fullName evidence="2">Ribonuclease</fullName>
        <ecNumber evidence="2">3.1.26.4</ecNumber>
    </recommendedName>
</protein>
<comment type="caution">
    <text evidence="4">The sequence shown here is derived from an EMBL/GenBank/DDBJ whole genome shotgun (WGS) entry which is preliminary data.</text>
</comment>
<evidence type="ECO:0000256" key="2">
    <source>
        <dbReference type="RuleBase" id="RU003515"/>
    </source>
</evidence>
<dbReference type="InterPro" id="IPR036397">
    <property type="entry name" value="RNaseH_sf"/>
</dbReference>
<dbReference type="PROSITE" id="PS51975">
    <property type="entry name" value="RNASE_H_2"/>
    <property type="match status" value="1"/>
</dbReference>
<dbReference type="EMBL" id="BIMN01000003">
    <property type="protein sequence ID" value="GCE63693.1"/>
    <property type="molecule type" value="Genomic_DNA"/>
</dbReference>
<dbReference type="AlphaFoldDB" id="A0A478FQG5"/>
<dbReference type="Pfam" id="PF01351">
    <property type="entry name" value="RNase_HII"/>
    <property type="match status" value="1"/>
</dbReference>
<accession>A0A478FQG5</accession>
<proteinExistence type="inferred from homology"/>
<dbReference type="EC" id="3.1.26.4" evidence="2"/>
<organism evidence="4 5">
    <name type="scientific">Candidatus Mycoplasma haematohominis</name>
    <dbReference type="NCBI Taxonomy" id="1494318"/>
    <lineage>
        <taxon>Bacteria</taxon>
        <taxon>Bacillati</taxon>
        <taxon>Mycoplasmatota</taxon>
        <taxon>Mollicutes</taxon>
        <taxon>Mycoplasmataceae</taxon>
        <taxon>Mycoplasma</taxon>
    </lineage>
</organism>
<comment type="catalytic activity">
    <reaction evidence="2">
        <text>Endonucleolytic cleavage to 5'-phosphomonoester.</text>
        <dbReference type="EC" id="3.1.26.4"/>
    </reaction>
</comment>
<evidence type="ECO:0000313" key="4">
    <source>
        <dbReference type="EMBL" id="GCE63693.1"/>
    </source>
</evidence>
<keyword evidence="2" id="KW-0540">Nuclease</keyword>
<reference evidence="4 5" key="1">
    <citation type="submission" date="2019-01" db="EMBL/GenBank/DDBJ databases">
        <title>Draft genome sequences of Candidatus Mycoplasma haemohominis SWG34-3 identified from a patient with pyrexia, anemia and liver dysfunction.</title>
        <authorList>
            <person name="Sekizuka T."/>
            <person name="Hattori N."/>
            <person name="Katano H."/>
            <person name="Takuma T."/>
            <person name="Ito T."/>
            <person name="Arai N."/>
            <person name="Yanai R."/>
            <person name="Ishii S."/>
            <person name="Miura Y."/>
            <person name="Tokunaga T."/>
            <person name="Watanabe H."/>
            <person name="Nomura N."/>
            <person name="Eguchi J."/>
            <person name="Arai T."/>
            <person name="Hasegawa H."/>
            <person name="Nakamaki T."/>
            <person name="Wakita T."/>
            <person name="Niki Y."/>
            <person name="Kuroda M."/>
        </authorList>
    </citation>
    <scope>NUCLEOTIDE SEQUENCE [LARGE SCALE GENOMIC DNA]</scope>
    <source>
        <strain evidence="4">SWG34-3</strain>
    </source>
</reference>
<dbReference type="Proteomes" id="UP000324831">
    <property type="component" value="Unassembled WGS sequence"/>
</dbReference>
<dbReference type="InterPro" id="IPR024567">
    <property type="entry name" value="RNase_HII/HIII_dom"/>
</dbReference>
<name>A0A478FQG5_9MOLU</name>
<dbReference type="GO" id="GO:0004523">
    <property type="term" value="F:RNA-DNA hybrid ribonuclease activity"/>
    <property type="evidence" value="ECO:0007669"/>
    <property type="project" value="UniProtKB-EC"/>
</dbReference>
<comment type="caution">
    <text evidence="1">Lacks conserved residue(s) required for the propagation of feature annotation.</text>
</comment>
<evidence type="ECO:0000256" key="1">
    <source>
        <dbReference type="PROSITE-ProRule" id="PRU01319"/>
    </source>
</evidence>
<gene>
    <name evidence="4" type="primary">rnhC</name>
    <name evidence="4" type="ORF">MHSWG343_06930</name>
</gene>
<dbReference type="Gene3D" id="3.30.420.10">
    <property type="entry name" value="Ribonuclease H-like superfamily/Ribonuclease H"/>
    <property type="match status" value="1"/>
</dbReference>
<dbReference type="InterPro" id="IPR012337">
    <property type="entry name" value="RNaseH-like_sf"/>
</dbReference>
<dbReference type="GO" id="GO:0003723">
    <property type="term" value="F:RNA binding"/>
    <property type="evidence" value="ECO:0007669"/>
    <property type="project" value="UniProtKB-UniRule"/>
</dbReference>
<keyword evidence="2" id="KW-0378">Hydrolase</keyword>
<feature type="domain" description="RNase H type-2" evidence="3">
    <location>
        <begin position="10"/>
        <end position="235"/>
    </location>
</feature>
<comment type="function">
    <text evidence="2">Endonuclease that specifically degrades the RNA of RNA-DNA hybrids.</text>
</comment>
<evidence type="ECO:0000259" key="3">
    <source>
        <dbReference type="PROSITE" id="PS51975"/>
    </source>
</evidence>
<keyword evidence="2" id="KW-0255">Endonuclease</keyword>
<comment type="similarity">
    <text evidence="2">Belongs to the RNase HII family.</text>
</comment>